<evidence type="ECO:0008006" key="11">
    <source>
        <dbReference type="Google" id="ProtNLM"/>
    </source>
</evidence>
<dbReference type="InterPro" id="IPR002165">
    <property type="entry name" value="Plexin_repeat"/>
</dbReference>
<evidence type="ECO:0000256" key="3">
    <source>
        <dbReference type="ARBA" id="ARBA00022729"/>
    </source>
</evidence>
<keyword evidence="4 8" id="KW-1133">Transmembrane helix</keyword>
<name>A0A821LA32_9NEOP</name>
<dbReference type="AlphaFoldDB" id="A0A821LA32"/>
<feature type="region of interest" description="Disordered" evidence="7">
    <location>
        <begin position="465"/>
        <end position="494"/>
    </location>
</feature>
<feature type="compositionally biased region" description="Low complexity" evidence="7">
    <location>
        <begin position="82"/>
        <end position="116"/>
    </location>
</feature>
<evidence type="ECO:0000256" key="1">
    <source>
        <dbReference type="ARBA" id="ARBA00004479"/>
    </source>
</evidence>
<keyword evidence="3" id="KW-0732">Signal</keyword>
<evidence type="ECO:0000256" key="7">
    <source>
        <dbReference type="SAM" id="MobiDB-lite"/>
    </source>
</evidence>
<dbReference type="Proteomes" id="UP000663880">
    <property type="component" value="Unassembled WGS sequence"/>
</dbReference>
<gene>
    <name evidence="9" type="ORF">PMACD_LOCUS495</name>
</gene>
<proteinExistence type="predicted"/>
<keyword evidence="5 8" id="KW-0472">Membrane</keyword>
<comment type="caution">
    <text evidence="9">The sequence shown here is derived from an EMBL/GenBank/DDBJ whole genome shotgun (WGS) entry which is preliminary data.</text>
</comment>
<feature type="transmembrane region" description="Helical" evidence="8">
    <location>
        <begin position="500"/>
        <end position="524"/>
    </location>
</feature>
<evidence type="ECO:0000256" key="8">
    <source>
        <dbReference type="SAM" id="Phobius"/>
    </source>
</evidence>
<keyword evidence="10" id="KW-1185">Reference proteome</keyword>
<feature type="compositionally biased region" description="Basic and acidic residues" evidence="7">
    <location>
        <begin position="472"/>
        <end position="487"/>
    </location>
</feature>
<dbReference type="PANTHER" id="PTHR13055">
    <property type="entry name" value="TUMOR ENDOTHELIAL MARKER 7 RELATED"/>
    <property type="match status" value="1"/>
</dbReference>
<accession>A0A821LA32</accession>
<keyword evidence="6" id="KW-0325">Glycoprotein</keyword>
<organism evidence="9 10">
    <name type="scientific">Pieris macdunnoughi</name>
    <dbReference type="NCBI Taxonomy" id="345717"/>
    <lineage>
        <taxon>Eukaryota</taxon>
        <taxon>Metazoa</taxon>
        <taxon>Ecdysozoa</taxon>
        <taxon>Arthropoda</taxon>
        <taxon>Hexapoda</taxon>
        <taxon>Insecta</taxon>
        <taxon>Pterygota</taxon>
        <taxon>Neoptera</taxon>
        <taxon>Endopterygota</taxon>
        <taxon>Lepidoptera</taxon>
        <taxon>Glossata</taxon>
        <taxon>Ditrysia</taxon>
        <taxon>Papilionoidea</taxon>
        <taxon>Pieridae</taxon>
        <taxon>Pierinae</taxon>
        <taxon>Pieris</taxon>
    </lineage>
</organism>
<evidence type="ECO:0000256" key="5">
    <source>
        <dbReference type="ARBA" id="ARBA00023136"/>
    </source>
</evidence>
<evidence type="ECO:0000256" key="4">
    <source>
        <dbReference type="ARBA" id="ARBA00022989"/>
    </source>
</evidence>
<sequence>MLKSRIIVKFAFTIQRICAMKMDSMRVQTSRRFITLFVFVLTYTFAVTEQTKYDVGNSPLTQNIKRGDIVLLQNERIRRDTAMTSTTTSNSSNMSSLTSNDSTTISSSLPTPTAAPENGTHDSNKTALIVNANHTSLLGFNGTGILHVTIPSNTPTVSEPITPGDDTTDVFKDTLETIKAKKNLTDIQLDHHVFYNSTFLGNTEFFNEYWSNITKQKADVHEVLSNSHRRATTINLSFDFMFYGNPVKNITVATGGFIFIGDHVHNWLAATQYIAPLMANFDTTLGNDSVVKQYDDGEKFVVFWENVTLQENSSDPFTFAVVLYKSGDIAFVYKDVPFPIQNISDREHPVKVGISDAYLTGQTYLHVKHKTIYEYHRVSFKNYEISNHTILMLIALPTCLVYDTCEDCANHETHFNCSWCPNINKCSSGIDKIKHDWAMHHCEAVAIKDEKTCPARVSHTSDTKNTIYTTDNRSDEQQEARKLHTEGTPDVPVPKQHSTIGGVVVSLVIVISLCSFAGWVLYAFKNPHTRSGQILIRYRPSQWSWRRGEARYTAATIHM</sequence>
<feature type="region of interest" description="Disordered" evidence="7">
    <location>
        <begin position="80"/>
        <end position="122"/>
    </location>
</feature>
<protein>
    <recommendedName>
        <fullName evidence="11">Plexin domain-containing protein 2</fullName>
    </recommendedName>
</protein>
<evidence type="ECO:0000313" key="9">
    <source>
        <dbReference type="EMBL" id="CAF4748182.1"/>
    </source>
</evidence>
<dbReference type="PANTHER" id="PTHR13055:SF12">
    <property type="entry name" value="LD40707P"/>
    <property type="match status" value="1"/>
</dbReference>
<evidence type="ECO:0000313" key="10">
    <source>
        <dbReference type="Proteomes" id="UP000663880"/>
    </source>
</evidence>
<evidence type="ECO:0000256" key="2">
    <source>
        <dbReference type="ARBA" id="ARBA00022692"/>
    </source>
</evidence>
<dbReference type="OrthoDB" id="6285106at2759"/>
<dbReference type="InterPro" id="IPR031152">
    <property type="entry name" value="PLXDC"/>
</dbReference>
<dbReference type="Pfam" id="PF01437">
    <property type="entry name" value="PSI"/>
    <property type="match status" value="1"/>
</dbReference>
<keyword evidence="2 8" id="KW-0812">Transmembrane</keyword>
<comment type="subcellular location">
    <subcellularLocation>
        <location evidence="1">Membrane</location>
        <topology evidence="1">Single-pass type I membrane protein</topology>
    </subcellularLocation>
</comment>
<reference evidence="9" key="1">
    <citation type="submission" date="2021-02" db="EMBL/GenBank/DDBJ databases">
        <authorList>
            <person name="Steward A R."/>
        </authorList>
    </citation>
    <scope>NUCLEOTIDE SEQUENCE</scope>
</reference>
<evidence type="ECO:0000256" key="6">
    <source>
        <dbReference type="ARBA" id="ARBA00023180"/>
    </source>
</evidence>
<dbReference type="EMBL" id="CAJOBZ010000001">
    <property type="protein sequence ID" value="CAF4748182.1"/>
    <property type="molecule type" value="Genomic_DNA"/>
</dbReference>
<dbReference type="GO" id="GO:0016020">
    <property type="term" value="C:membrane"/>
    <property type="evidence" value="ECO:0007669"/>
    <property type="project" value="UniProtKB-SubCell"/>
</dbReference>